<protein>
    <recommendedName>
        <fullName evidence="6">Transport permease protein</fullName>
    </recommendedName>
</protein>
<dbReference type="PIRSF" id="PIRSF006648">
    <property type="entry name" value="DrrB"/>
    <property type="match status" value="1"/>
</dbReference>
<dbReference type="EMBL" id="JBBEGN010000013">
    <property type="protein sequence ID" value="MEJ2870423.1"/>
    <property type="molecule type" value="Genomic_DNA"/>
</dbReference>
<feature type="transmembrane region" description="Helical" evidence="6">
    <location>
        <begin position="135"/>
        <end position="156"/>
    </location>
</feature>
<proteinExistence type="inferred from homology"/>
<reference evidence="8 9" key="1">
    <citation type="submission" date="2024-03" db="EMBL/GenBank/DDBJ databases">
        <title>Actinomycetospora sp. OC33-EN08, a novel actinomycete isolated from wild orchid (Aerides multiflora).</title>
        <authorList>
            <person name="Suriyachadkun C."/>
        </authorList>
    </citation>
    <scope>NUCLEOTIDE SEQUENCE [LARGE SCALE GENOMIC DNA]</scope>
    <source>
        <strain evidence="8 9">OC33-EN08</strain>
    </source>
</reference>
<feature type="transmembrane region" description="Helical" evidence="6">
    <location>
        <begin position="260"/>
        <end position="281"/>
    </location>
</feature>
<evidence type="ECO:0000313" key="8">
    <source>
        <dbReference type="EMBL" id="MEJ2870423.1"/>
    </source>
</evidence>
<evidence type="ECO:0000256" key="4">
    <source>
        <dbReference type="ARBA" id="ARBA00023136"/>
    </source>
</evidence>
<evidence type="ECO:0000256" key="5">
    <source>
        <dbReference type="ARBA" id="ARBA00023251"/>
    </source>
</evidence>
<evidence type="ECO:0000256" key="3">
    <source>
        <dbReference type="ARBA" id="ARBA00022989"/>
    </source>
</evidence>
<evidence type="ECO:0000259" key="7">
    <source>
        <dbReference type="PROSITE" id="PS51012"/>
    </source>
</evidence>
<dbReference type="PROSITE" id="PS51012">
    <property type="entry name" value="ABC_TM2"/>
    <property type="match status" value="1"/>
</dbReference>
<dbReference type="PANTHER" id="PTHR43229">
    <property type="entry name" value="NODULATION PROTEIN J"/>
    <property type="match status" value="1"/>
</dbReference>
<dbReference type="RefSeq" id="WP_337696993.1">
    <property type="nucleotide sequence ID" value="NZ_JBBEGN010000013.1"/>
</dbReference>
<dbReference type="Proteomes" id="UP001385809">
    <property type="component" value="Unassembled WGS sequence"/>
</dbReference>
<keyword evidence="5" id="KW-0046">Antibiotic resistance</keyword>
<name>A0ABU8MSY2_9PSEU</name>
<evidence type="ECO:0000256" key="6">
    <source>
        <dbReference type="RuleBase" id="RU361157"/>
    </source>
</evidence>
<feature type="transmembrane region" description="Helical" evidence="6">
    <location>
        <begin position="162"/>
        <end position="187"/>
    </location>
</feature>
<dbReference type="InterPro" id="IPR000412">
    <property type="entry name" value="ABC_2_transport"/>
</dbReference>
<feature type="transmembrane region" description="Helical" evidence="6">
    <location>
        <begin position="199"/>
        <end position="218"/>
    </location>
</feature>
<dbReference type="InterPro" id="IPR051784">
    <property type="entry name" value="Nod_factor_ABC_transporter"/>
</dbReference>
<keyword evidence="6" id="KW-1003">Cell membrane</keyword>
<dbReference type="InterPro" id="IPR013525">
    <property type="entry name" value="ABC2_TM"/>
</dbReference>
<keyword evidence="6" id="KW-0813">Transport</keyword>
<gene>
    <name evidence="8" type="ORF">WCD74_21815</name>
</gene>
<comment type="subcellular location">
    <subcellularLocation>
        <location evidence="6">Cell membrane</location>
        <topology evidence="6">Multi-pass membrane protein</topology>
    </subcellularLocation>
    <subcellularLocation>
        <location evidence="1">Membrane</location>
        <topology evidence="1">Multi-pass membrane protein</topology>
    </subcellularLocation>
</comment>
<evidence type="ECO:0000256" key="2">
    <source>
        <dbReference type="ARBA" id="ARBA00022692"/>
    </source>
</evidence>
<dbReference type="Pfam" id="PF01061">
    <property type="entry name" value="ABC2_membrane"/>
    <property type="match status" value="1"/>
</dbReference>
<keyword evidence="2 6" id="KW-0812">Transmembrane</keyword>
<feature type="transmembrane region" description="Helical" evidence="6">
    <location>
        <begin position="77"/>
        <end position="100"/>
    </location>
</feature>
<feature type="domain" description="ABC transmembrane type-2" evidence="7">
    <location>
        <begin position="52"/>
        <end position="283"/>
    </location>
</feature>
<evidence type="ECO:0000256" key="1">
    <source>
        <dbReference type="ARBA" id="ARBA00004141"/>
    </source>
</evidence>
<accession>A0ABU8MSY2</accession>
<evidence type="ECO:0000313" key="9">
    <source>
        <dbReference type="Proteomes" id="UP001385809"/>
    </source>
</evidence>
<comment type="caution">
    <text evidence="8">The sequence shown here is derived from an EMBL/GenBank/DDBJ whole genome shotgun (WGS) entry which is preliminary data.</text>
</comment>
<sequence length="286" mass="30300">MTTAPSAPAGPTGTTFAAITPPAADAPTPGLWRTFVAVLWRDTFVTWREVGSFLTQVIIQPLFMLFVFGTVLNQLGYVVPGYAALLLPGIVVLTGFVTALQNTMLPMVVEFSWTNEIEDRLLAPMPIALLAVEKLLFATLRGLVAAIVMVPIGLVVLDDVAWPAVALPAAAGVLVLGCLVGAALGLVIGTSIPPQHINVMFSVLLLPLTFTGATQFPLLGLDSLRWFQVLCLVNPLTYATESVRALLIPAEQLRSLSPAIGLPVLLAAIALLTALGVRGFVRRSRS</sequence>
<dbReference type="PANTHER" id="PTHR43229:SF3">
    <property type="entry name" value="ABC-TYPE MULTIDRUG TRANSPORT SYSTEM, PERMEASE COMPONENT"/>
    <property type="match status" value="1"/>
</dbReference>
<organism evidence="8 9">
    <name type="scientific">Actinomycetospora aurantiaca</name>
    <dbReference type="NCBI Taxonomy" id="3129233"/>
    <lineage>
        <taxon>Bacteria</taxon>
        <taxon>Bacillati</taxon>
        <taxon>Actinomycetota</taxon>
        <taxon>Actinomycetes</taxon>
        <taxon>Pseudonocardiales</taxon>
        <taxon>Pseudonocardiaceae</taxon>
        <taxon>Actinomycetospora</taxon>
    </lineage>
</organism>
<keyword evidence="4 6" id="KW-0472">Membrane</keyword>
<keyword evidence="3 6" id="KW-1133">Transmembrane helix</keyword>
<keyword evidence="9" id="KW-1185">Reference proteome</keyword>
<comment type="similarity">
    <text evidence="6">Belongs to the ABC-2 integral membrane protein family.</text>
</comment>
<feature type="transmembrane region" description="Helical" evidence="6">
    <location>
        <begin position="50"/>
        <end position="71"/>
    </location>
</feature>
<dbReference type="InterPro" id="IPR047817">
    <property type="entry name" value="ABC2_TM_bact-type"/>
</dbReference>